<protein>
    <submittedName>
        <fullName evidence="1">Uncharacterized protein</fullName>
    </submittedName>
</protein>
<accession>A0AAD7FF31</accession>
<gene>
    <name evidence="1" type="ORF">FB45DRAFT_873742</name>
</gene>
<dbReference type="AlphaFoldDB" id="A0AAD7FF31"/>
<name>A0AAD7FF31_9AGAR</name>
<dbReference type="Proteomes" id="UP001221142">
    <property type="component" value="Unassembled WGS sequence"/>
</dbReference>
<evidence type="ECO:0000313" key="1">
    <source>
        <dbReference type="EMBL" id="KAJ7614874.1"/>
    </source>
</evidence>
<organism evidence="1 2">
    <name type="scientific">Roridomyces roridus</name>
    <dbReference type="NCBI Taxonomy" id="1738132"/>
    <lineage>
        <taxon>Eukaryota</taxon>
        <taxon>Fungi</taxon>
        <taxon>Dikarya</taxon>
        <taxon>Basidiomycota</taxon>
        <taxon>Agaricomycotina</taxon>
        <taxon>Agaricomycetes</taxon>
        <taxon>Agaricomycetidae</taxon>
        <taxon>Agaricales</taxon>
        <taxon>Marasmiineae</taxon>
        <taxon>Mycenaceae</taxon>
        <taxon>Roridomyces</taxon>
    </lineage>
</organism>
<comment type="caution">
    <text evidence="1">The sequence shown here is derived from an EMBL/GenBank/DDBJ whole genome shotgun (WGS) entry which is preliminary data.</text>
</comment>
<proteinExistence type="predicted"/>
<dbReference type="EMBL" id="JARKIF010000025">
    <property type="protein sequence ID" value="KAJ7614874.1"/>
    <property type="molecule type" value="Genomic_DNA"/>
</dbReference>
<keyword evidence="2" id="KW-1185">Reference proteome</keyword>
<evidence type="ECO:0000313" key="2">
    <source>
        <dbReference type="Proteomes" id="UP001221142"/>
    </source>
</evidence>
<sequence length="557" mass="61680">MSSIQSGFIGQPQSTSAPLDVALGAGGQQGHFGGVEGTSYRISFGTSDGVQWLSLDGISHQSTDLVSLRIEKNKWVVLLLGSGIFRARLDGEKEESSSLKLKMRNRMYCTAVFRRSFEMAGGMQDLEEDSLVLKGGAQAGRCKRNNQRLARDRNAERNTGKQPLNRFAEQVKKLRRRMRQNTVAHNGGDSLTIVDKWQVAVMMIFGFCANLHRAQGFKHRGRERRWYCAGNTKERVVESRGSWTRRWRWKQSDGDPYHDFHSPFSHVHRATHDHGTWHPPPQMLGSNTWTFGPNAVPNLVRIPVQISAQPGICQDFGSDLEKSKKSEKKNGQKSPKILLYTVVFKQLRDINIGLSLPLHRVQARYGLRQLHLLVQELIQYESMSISDSSIIGGKGNSINSEMGSVVGGGGGSRYAANDAGMARSSASAAWTVVGSFSCSNDEDFALRNPLVWLPSSEQTDSFVVENFDAVHDYEREGLGMHTVPVTNRLTAVRTRVHTRTPPALDGRNIRDGYGTATLPSVPSICEIDGPSTGWRPCGSDQMEFGRALDGPVIGRLV</sequence>
<reference evidence="1" key="1">
    <citation type="submission" date="2023-03" db="EMBL/GenBank/DDBJ databases">
        <title>Massive genome expansion in bonnet fungi (Mycena s.s.) driven by repeated elements and novel gene families across ecological guilds.</title>
        <authorList>
            <consortium name="Lawrence Berkeley National Laboratory"/>
            <person name="Harder C.B."/>
            <person name="Miyauchi S."/>
            <person name="Viragh M."/>
            <person name="Kuo A."/>
            <person name="Thoen E."/>
            <person name="Andreopoulos B."/>
            <person name="Lu D."/>
            <person name="Skrede I."/>
            <person name="Drula E."/>
            <person name="Henrissat B."/>
            <person name="Morin E."/>
            <person name="Kohler A."/>
            <person name="Barry K."/>
            <person name="LaButti K."/>
            <person name="Morin E."/>
            <person name="Salamov A."/>
            <person name="Lipzen A."/>
            <person name="Mereny Z."/>
            <person name="Hegedus B."/>
            <person name="Baldrian P."/>
            <person name="Stursova M."/>
            <person name="Weitz H."/>
            <person name="Taylor A."/>
            <person name="Grigoriev I.V."/>
            <person name="Nagy L.G."/>
            <person name="Martin F."/>
            <person name="Kauserud H."/>
        </authorList>
    </citation>
    <scope>NUCLEOTIDE SEQUENCE</scope>
    <source>
        <strain evidence="1">9284</strain>
    </source>
</reference>